<dbReference type="SUPFAM" id="SSF88659">
    <property type="entry name" value="Sigma3 and sigma4 domains of RNA polymerase sigma factors"/>
    <property type="match status" value="2"/>
</dbReference>
<dbReference type="GO" id="GO:0016987">
    <property type="term" value="F:sigma factor activity"/>
    <property type="evidence" value="ECO:0000318"/>
    <property type="project" value="GO_Central"/>
</dbReference>
<dbReference type="GO" id="GO:0006352">
    <property type="term" value="P:DNA-templated transcription initiation"/>
    <property type="evidence" value="ECO:0007669"/>
    <property type="project" value="InterPro"/>
</dbReference>
<evidence type="ECO:0000256" key="3">
    <source>
        <dbReference type="ARBA" id="ARBA00023082"/>
    </source>
</evidence>
<evidence type="ECO:0000256" key="4">
    <source>
        <dbReference type="ARBA" id="ARBA00023125"/>
    </source>
</evidence>
<dbReference type="InterPro" id="IPR014284">
    <property type="entry name" value="RNA_pol_sigma-70_dom"/>
</dbReference>
<dbReference type="InterPro" id="IPR007630">
    <property type="entry name" value="RNA_pol_sigma70_r4"/>
</dbReference>
<dbReference type="GO" id="GO:0006355">
    <property type="term" value="P:regulation of DNA-templated transcription"/>
    <property type="evidence" value="ECO:0000318"/>
    <property type="project" value="GO_Central"/>
</dbReference>
<dbReference type="Gene3D" id="1.10.601.10">
    <property type="entry name" value="RNA Polymerase Primary Sigma Factor"/>
    <property type="match status" value="1"/>
</dbReference>
<dbReference type="PROSITE" id="PS00715">
    <property type="entry name" value="SIGMA70_1"/>
    <property type="match status" value="1"/>
</dbReference>
<dbReference type="GO" id="GO:0071482">
    <property type="term" value="P:cellular response to light stimulus"/>
    <property type="evidence" value="ECO:0007669"/>
    <property type="project" value="UniProtKB-ARBA"/>
</dbReference>
<dbReference type="InterPro" id="IPR050239">
    <property type="entry name" value="Sigma-70_RNA_pol_init_factors"/>
</dbReference>
<evidence type="ECO:0000256" key="2">
    <source>
        <dbReference type="ARBA" id="ARBA00023015"/>
    </source>
</evidence>
<dbReference type="Proteomes" id="UP000091857">
    <property type="component" value="Chromosome 8"/>
</dbReference>
<evidence type="ECO:0000313" key="7">
    <source>
        <dbReference type="EMBL" id="OAY44539.1"/>
    </source>
</evidence>
<keyword evidence="2" id="KW-0805">Transcription regulation</keyword>
<dbReference type="GO" id="GO:1903865">
    <property type="term" value="C:sigma factor antagonist complex"/>
    <property type="evidence" value="ECO:0000318"/>
    <property type="project" value="GO_Central"/>
</dbReference>
<dbReference type="PRINTS" id="PR00046">
    <property type="entry name" value="SIGMA70FCT"/>
</dbReference>
<name>A0A2C9VGR1_MANES</name>
<evidence type="ECO:0000259" key="6">
    <source>
        <dbReference type="PROSITE" id="PS00715"/>
    </source>
</evidence>
<keyword evidence="5" id="KW-0804">Transcription</keyword>
<dbReference type="CDD" id="cd06171">
    <property type="entry name" value="Sigma70_r4"/>
    <property type="match status" value="1"/>
</dbReference>
<dbReference type="InterPro" id="IPR007624">
    <property type="entry name" value="RNA_pol_sigma70_r3"/>
</dbReference>
<dbReference type="PANTHER" id="PTHR30603">
    <property type="entry name" value="RNA POLYMERASE SIGMA FACTOR RPO"/>
    <property type="match status" value="1"/>
</dbReference>
<comment type="similarity">
    <text evidence="1">Belongs to the sigma-70 factor family.</text>
</comment>
<comment type="caution">
    <text evidence="7">The sequence shown here is derived from an EMBL/GenBank/DDBJ whole genome shotgun (WGS) entry which is preliminary data.</text>
</comment>
<feature type="domain" description="RNA polymerase sigma-70" evidence="6">
    <location>
        <begin position="293"/>
        <end position="306"/>
    </location>
</feature>
<dbReference type="InterPro" id="IPR013324">
    <property type="entry name" value="RNA_pol_sigma_r3/r4-like"/>
</dbReference>
<sequence>MATAAVIGLSSGKRLLSSTFYYSDLTEKPFNVYDHGLTYYQIASTKNGIAAKKSSNYGPRFPSSNRNTRSIKALKEHVDAASASSTAVTWSKTFNDIEEDSSDLDYSVEALLLLQKSLLEKQWNLSFERTISSDSSSINSQKKIPVTCSGLSARKRRVNTRRKTLSQSKSIVQASTFKHLKSAVSPELLQNRLKGYVKGVVSEELLTHKEVVHLSKIIKAGLSMEEHKSRLKERLGCEPSDKQLATSLRISRTELQSKLIACSLAREKLAMSNVRLVMSIAQRYDNMGAEMADLVQGGLIGLLRGIEKFDSSKGFKISTYVYWWIRQGVSKALVENSRTLRLPNHLHERLGLIRIAKIRLEDKGVTPSIDRIAESLNISQKKVRNATEAISKVFSLDREAFPSLNGFPGETHHSYIADNCIENNPWHGVDEWALKDEVNKLIDSTLREREREIIRLYHGLGNECLTWEDISKRIGLSRERVRQVGLVALEKLKHAARKKKLEAMLVKQ</sequence>
<dbReference type="InterPro" id="IPR000943">
    <property type="entry name" value="RNA_pol_sigma70"/>
</dbReference>
<protein>
    <recommendedName>
        <fullName evidence="6">RNA polymerase sigma-70 domain-containing protein</fullName>
    </recommendedName>
</protein>
<dbReference type="InterPro" id="IPR013325">
    <property type="entry name" value="RNA_pol_sigma_r2"/>
</dbReference>
<gene>
    <name evidence="7" type="ORF">MANES_08G159000v8</name>
</gene>
<reference evidence="8" key="1">
    <citation type="journal article" date="2016" name="Nat. Biotechnol.">
        <title>Sequencing wild and cultivated cassava and related species reveals extensive interspecific hybridization and genetic diversity.</title>
        <authorList>
            <person name="Bredeson J.V."/>
            <person name="Lyons J.B."/>
            <person name="Prochnik S.E."/>
            <person name="Wu G.A."/>
            <person name="Ha C.M."/>
            <person name="Edsinger-Gonzales E."/>
            <person name="Grimwood J."/>
            <person name="Schmutz J."/>
            <person name="Rabbi I.Y."/>
            <person name="Egesi C."/>
            <person name="Nauluvula P."/>
            <person name="Lebot V."/>
            <person name="Ndunguru J."/>
            <person name="Mkamilo G."/>
            <person name="Bart R.S."/>
            <person name="Setter T.L."/>
            <person name="Gleadow R.M."/>
            <person name="Kulakow P."/>
            <person name="Ferguson M.E."/>
            <person name="Rounsley S."/>
            <person name="Rokhsar D.S."/>
        </authorList>
    </citation>
    <scope>NUCLEOTIDE SEQUENCE [LARGE SCALE GENOMIC DNA]</scope>
    <source>
        <strain evidence="8">cv. AM560-2</strain>
    </source>
</reference>
<dbReference type="Gramene" id="Manes.08G159000.1.v8.1">
    <property type="protein sequence ID" value="Manes.08G159000.1.v8.1.CDS"/>
    <property type="gene ID" value="Manes.08G159000.v8.1"/>
</dbReference>
<accession>A0A2C9VGR1</accession>
<dbReference type="AlphaFoldDB" id="A0A2C9VGR1"/>
<dbReference type="GO" id="GO:0009507">
    <property type="term" value="C:chloroplast"/>
    <property type="evidence" value="ECO:0000318"/>
    <property type="project" value="GO_Central"/>
</dbReference>
<dbReference type="EMBL" id="CM004394">
    <property type="protein sequence ID" value="OAY44539.1"/>
    <property type="molecule type" value="Genomic_DNA"/>
</dbReference>
<dbReference type="SUPFAM" id="SSF88946">
    <property type="entry name" value="Sigma2 domain of RNA polymerase sigma factors"/>
    <property type="match status" value="1"/>
</dbReference>
<keyword evidence="8" id="KW-1185">Reference proteome</keyword>
<dbReference type="Gene3D" id="1.10.10.10">
    <property type="entry name" value="Winged helix-like DNA-binding domain superfamily/Winged helix DNA-binding domain"/>
    <property type="match status" value="2"/>
</dbReference>
<evidence type="ECO:0000313" key="8">
    <source>
        <dbReference type="Proteomes" id="UP000091857"/>
    </source>
</evidence>
<dbReference type="GO" id="GO:0000976">
    <property type="term" value="F:transcription cis-regulatory region binding"/>
    <property type="evidence" value="ECO:0000318"/>
    <property type="project" value="GO_Central"/>
</dbReference>
<dbReference type="STRING" id="3983.A0A2C9VGR1"/>
<keyword evidence="4" id="KW-0238">DNA-binding</keyword>
<dbReference type="NCBIfam" id="TIGR02937">
    <property type="entry name" value="sigma70-ECF"/>
    <property type="match status" value="1"/>
</dbReference>
<dbReference type="GO" id="GO:0003899">
    <property type="term" value="F:DNA-directed RNA polymerase activity"/>
    <property type="evidence" value="ECO:0000318"/>
    <property type="project" value="GO_Central"/>
</dbReference>
<dbReference type="PANTHER" id="PTHR30603:SF14">
    <property type="entry name" value="RNA POLYMERASE SIGMA FACTOR SIGA"/>
    <property type="match status" value="1"/>
</dbReference>
<keyword evidence="3" id="KW-0731">Sigma factor</keyword>
<organism evidence="7 8">
    <name type="scientific">Manihot esculenta</name>
    <name type="common">Cassava</name>
    <name type="synonym">Jatropha manihot</name>
    <dbReference type="NCBI Taxonomy" id="3983"/>
    <lineage>
        <taxon>Eukaryota</taxon>
        <taxon>Viridiplantae</taxon>
        <taxon>Streptophyta</taxon>
        <taxon>Embryophyta</taxon>
        <taxon>Tracheophyta</taxon>
        <taxon>Spermatophyta</taxon>
        <taxon>Magnoliopsida</taxon>
        <taxon>eudicotyledons</taxon>
        <taxon>Gunneridae</taxon>
        <taxon>Pentapetalae</taxon>
        <taxon>rosids</taxon>
        <taxon>fabids</taxon>
        <taxon>Malpighiales</taxon>
        <taxon>Euphorbiaceae</taxon>
        <taxon>Crotonoideae</taxon>
        <taxon>Manihoteae</taxon>
        <taxon>Manihot</taxon>
    </lineage>
</organism>
<dbReference type="Pfam" id="PF04545">
    <property type="entry name" value="Sigma70_r4"/>
    <property type="match status" value="1"/>
</dbReference>
<dbReference type="InterPro" id="IPR036388">
    <property type="entry name" value="WH-like_DNA-bd_sf"/>
</dbReference>
<evidence type="ECO:0000256" key="1">
    <source>
        <dbReference type="ARBA" id="ARBA00007788"/>
    </source>
</evidence>
<evidence type="ECO:0000256" key="5">
    <source>
        <dbReference type="ARBA" id="ARBA00023163"/>
    </source>
</evidence>
<dbReference type="Pfam" id="PF04542">
    <property type="entry name" value="Sigma70_r2"/>
    <property type="match status" value="1"/>
</dbReference>
<dbReference type="Pfam" id="PF04539">
    <property type="entry name" value="Sigma70_r3"/>
    <property type="match status" value="1"/>
</dbReference>
<dbReference type="InterPro" id="IPR007627">
    <property type="entry name" value="RNA_pol_sigma70_r2"/>
</dbReference>
<proteinExistence type="inferred from homology"/>
<dbReference type="OrthoDB" id="2012130at2759"/>